<dbReference type="EMBL" id="ML170184">
    <property type="protein sequence ID" value="TDL20987.1"/>
    <property type="molecule type" value="Genomic_DNA"/>
</dbReference>
<dbReference type="VEuPathDB" id="FungiDB:BD410DRAFT_840946"/>
<feature type="compositionally biased region" description="Basic and acidic residues" evidence="1">
    <location>
        <begin position="10"/>
        <end position="39"/>
    </location>
</feature>
<proteinExistence type="predicted"/>
<name>A0A4Y7Q005_9AGAM</name>
<protein>
    <submittedName>
        <fullName evidence="2">Uncharacterized protein</fullName>
    </submittedName>
</protein>
<accession>A0A4Y7Q005</accession>
<evidence type="ECO:0000313" key="2">
    <source>
        <dbReference type="EMBL" id="TDL20987.1"/>
    </source>
</evidence>
<dbReference type="AlphaFoldDB" id="A0A4Y7Q005"/>
<organism evidence="2 3">
    <name type="scientific">Rickenella mellea</name>
    <dbReference type="NCBI Taxonomy" id="50990"/>
    <lineage>
        <taxon>Eukaryota</taxon>
        <taxon>Fungi</taxon>
        <taxon>Dikarya</taxon>
        <taxon>Basidiomycota</taxon>
        <taxon>Agaricomycotina</taxon>
        <taxon>Agaricomycetes</taxon>
        <taxon>Hymenochaetales</taxon>
        <taxon>Rickenellaceae</taxon>
        <taxon>Rickenella</taxon>
    </lineage>
</organism>
<feature type="compositionally biased region" description="Basic and acidic residues" evidence="1">
    <location>
        <begin position="156"/>
        <end position="186"/>
    </location>
</feature>
<feature type="region of interest" description="Disordered" evidence="1">
    <location>
        <begin position="156"/>
        <end position="199"/>
    </location>
</feature>
<sequence>MAKLGGWATRLREGRPSEELESSVDKDEKEKSKREKESVPRGLTSSFEAGALSPAKPKGQQILNIVQVTVGELLAEHQHYRAACFCQVVCLGVRNELGAHAKRITYHHALVNHRRARGEASNVRWGEGVGVEAIRERKAKDWQERIGVLGGLWKSAKDKEGAKRKRESKEAEKKKNKEKDMADDLNRAAALHTTPFSPK</sequence>
<feature type="region of interest" description="Disordered" evidence="1">
    <location>
        <begin position="1"/>
        <end position="54"/>
    </location>
</feature>
<dbReference type="Proteomes" id="UP000294933">
    <property type="component" value="Unassembled WGS sequence"/>
</dbReference>
<evidence type="ECO:0000256" key="1">
    <source>
        <dbReference type="SAM" id="MobiDB-lite"/>
    </source>
</evidence>
<gene>
    <name evidence="2" type="ORF">BD410DRAFT_840946</name>
</gene>
<evidence type="ECO:0000313" key="3">
    <source>
        <dbReference type="Proteomes" id="UP000294933"/>
    </source>
</evidence>
<reference evidence="2 3" key="1">
    <citation type="submission" date="2018-06" db="EMBL/GenBank/DDBJ databases">
        <title>A transcriptomic atlas of mushroom development highlights an independent origin of complex multicellularity.</title>
        <authorList>
            <consortium name="DOE Joint Genome Institute"/>
            <person name="Krizsan K."/>
            <person name="Almasi E."/>
            <person name="Merenyi Z."/>
            <person name="Sahu N."/>
            <person name="Viragh M."/>
            <person name="Koszo T."/>
            <person name="Mondo S."/>
            <person name="Kiss B."/>
            <person name="Balint B."/>
            <person name="Kues U."/>
            <person name="Barry K."/>
            <person name="Hegedus J.C."/>
            <person name="Henrissat B."/>
            <person name="Johnson J."/>
            <person name="Lipzen A."/>
            <person name="Ohm R."/>
            <person name="Nagy I."/>
            <person name="Pangilinan J."/>
            <person name="Yan J."/>
            <person name="Xiong Y."/>
            <person name="Grigoriev I.V."/>
            <person name="Hibbett D.S."/>
            <person name="Nagy L.G."/>
        </authorList>
    </citation>
    <scope>NUCLEOTIDE SEQUENCE [LARGE SCALE GENOMIC DNA]</scope>
    <source>
        <strain evidence="2 3">SZMC22713</strain>
    </source>
</reference>
<keyword evidence="3" id="KW-1185">Reference proteome</keyword>